<gene>
    <name evidence="4" type="ORF">EVB01_02175</name>
</gene>
<protein>
    <submittedName>
        <fullName evidence="4">HAD family hydrolase</fullName>
    </submittedName>
</protein>
<dbReference type="Gene3D" id="1.20.1440.100">
    <property type="entry name" value="SG protein - dephosphorylation function"/>
    <property type="match status" value="1"/>
</dbReference>
<accession>A0A520LRU5</accession>
<evidence type="ECO:0000313" key="4">
    <source>
        <dbReference type="EMBL" id="RZO11694.1"/>
    </source>
</evidence>
<evidence type="ECO:0000256" key="2">
    <source>
        <dbReference type="ARBA" id="ARBA00022801"/>
    </source>
</evidence>
<dbReference type="Pfam" id="PF12710">
    <property type="entry name" value="HAD"/>
    <property type="match status" value="1"/>
</dbReference>
<organism evidence="4 5">
    <name type="scientific">SAR86 cluster bacterium</name>
    <dbReference type="NCBI Taxonomy" id="2030880"/>
    <lineage>
        <taxon>Bacteria</taxon>
        <taxon>Pseudomonadati</taxon>
        <taxon>Pseudomonadota</taxon>
        <taxon>Gammaproteobacteria</taxon>
        <taxon>SAR86 cluster</taxon>
    </lineage>
</organism>
<dbReference type="PANTHER" id="PTHR43344:SF13">
    <property type="entry name" value="PHOSPHATASE RV3661-RELATED"/>
    <property type="match status" value="1"/>
</dbReference>
<name>A0A520LRU5_9GAMM</name>
<dbReference type="Gene3D" id="3.40.50.1000">
    <property type="entry name" value="HAD superfamily/HAD-like"/>
    <property type="match status" value="1"/>
</dbReference>
<dbReference type="NCBIfam" id="TIGR01490">
    <property type="entry name" value="HAD-SF-IB-hyp1"/>
    <property type="match status" value="1"/>
</dbReference>
<dbReference type="InterPro" id="IPR036412">
    <property type="entry name" value="HAD-like_sf"/>
</dbReference>
<dbReference type="InterPro" id="IPR006385">
    <property type="entry name" value="HAD_hydro_SerB1"/>
</dbReference>
<comment type="caution">
    <text evidence="4">The sequence shown here is derived from an EMBL/GenBank/DDBJ whole genome shotgun (WGS) entry which is preliminary data.</text>
</comment>
<proteinExistence type="predicted"/>
<dbReference type="AlphaFoldDB" id="A0A520LRU5"/>
<dbReference type="PANTHER" id="PTHR43344">
    <property type="entry name" value="PHOSPHOSERINE PHOSPHATASE"/>
    <property type="match status" value="1"/>
</dbReference>
<dbReference type="CDD" id="cd02612">
    <property type="entry name" value="HAD_PGPPase"/>
    <property type="match status" value="1"/>
</dbReference>
<dbReference type="NCBIfam" id="TIGR01488">
    <property type="entry name" value="HAD-SF-IB"/>
    <property type="match status" value="1"/>
</dbReference>
<dbReference type="InterPro" id="IPR050582">
    <property type="entry name" value="HAD-like_SerB"/>
</dbReference>
<dbReference type="InterPro" id="IPR023214">
    <property type="entry name" value="HAD_sf"/>
</dbReference>
<keyword evidence="3" id="KW-0460">Magnesium</keyword>
<dbReference type="EMBL" id="SHBN01000034">
    <property type="protein sequence ID" value="RZO11694.1"/>
    <property type="molecule type" value="Genomic_DNA"/>
</dbReference>
<sequence>MSKPELAIFDLDNTILNGDSDYSMINYLVDINLLDEVAKLKNDEFIKDYQQGQLDFNQYTNFALKPYVGKTQDEINEIILPFVNTIIEPMINIFALKLIHDHHDKGHTILLASATNELIVKPIAQRLDIKNVIGTRVKFEDKKCSGEFIPPSALGAGKLKLVENWMQAHQYDSFSGVTFYSDSINDLPLMEAVEFPKAVNPDIKLESISNKRGWEVIYLPII</sequence>
<dbReference type="GO" id="GO:0016787">
    <property type="term" value="F:hydrolase activity"/>
    <property type="evidence" value="ECO:0007669"/>
    <property type="project" value="UniProtKB-KW"/>
</dbReference>
<keyword evidence="2 4" id="KW-0378">Hydrolase</keyword>
<keyword evidence="1" id="KW-0479">Metal-binding</keyword>
<dbReference type="Proteomes" id="UP000319023">
    <property type="component" value="Unassembled WGS sequence"/>
</dbReference>
<evidence type="ECO:0000256" key="1">
    <source>
        <dbReference type="ARBA" id="ARBA00022723"/>
    </source>
</evidence>
<evidence type="ECO:0000313" key="5">
    <source>
        <dbReference type="Proteomes" id="UP000319023"/>
    </source>
</evidence>
<dbReference type="GO" id="GO:0046872">
    <property type="term" value="F:metal ion binding"/>
    <property type="evidence" value="ECO:0007669"/>
    <property type="project" value="UniProtKB-KW"/>
</dbReference>
<dbReference type="SUPFAM" id="SSF56784">
    <property type="entry name" value="HAD-like"/>
    <property type="match status" value="1"/>
</dbReference>
<evidence type="ECO:0000256" key="3">
    <source>
        <dbReference type="ARBA" id="ARBA00022842"/>
    </source>
</evidence>
<reference evidence="4 5" key="1">
    <citation type="submission" date="2019-02" db="EMBL/GenBank/DDBJ databases">
        <title>Prokaryotic population dynamics and viral predation in marine succession experiment using metagenomics: the confinement effect.</title>
        <authorList>
            <person name="Haro-Moreno J.M."/>
            <person name="Rodriguez-Valera F."/>
            <person name="Lopez-Perez M."/>
        </authorList>
    </citation>
    <scope>NUCLEOTIDE SEQUENCE [LARGE SCALE GENOMIC DNA]</scope>
    <source>
        <strain evidence="4">MED-G168</strain>
    </source>
</reference>